<gene>
    <name evidence="3" type="ORF">GYMLUDRAFT_248323</name>
</gene>
<feature type="region of interest" description="Disordered" evidence="1">
    <location>
        <begin position="61"/>
        <end position="99"/>
    </location>
</feature>
<dbReference type="HOGENOM" id="CLU_690898_0_0_1"/>
<feature type="compositionally biased region" description="Low complexity" evidence="1">
    <location>
        <begin position="8"/>
        <end position="21"/>
    </location>
</feature>
<dbReference type="AlphaFoldDB" id="A0A0D0AYX5"/>
<keyword evidence="2" id="KW-0812">Transmembrane</keyword>
<dbReference type="EMBL" id="KN834802">
    <property type="protein sequence ID" value="KIK55935.1"/>
    <property type="molecule type" value="Genomic_DNA"/>
</dbReference>
<sequence length="399" mass="41565">MSEVLQNSAASSSSSLELELSTGDAETLANSATTEISATGSVTSRESSATAGQNSVVLSSMDTQTNTGGAPAASTEAHTGTSSGDGKSSMVGSTIRSTPQAPITTTIKATTVSTSNGQAFTTVIGMQSVLSSGAVITTTTYISQSSHLSVLSSSSSSSTSSNTGALIGGIVGGIVGLAFILIALFVIYRRWQRKHDLDKVFDAFDGDFDPDRIAVRKNGWESVSTGHPDEEKGTEGLELGYACDTPGMRGKLKGNSRKRTGRGRSDASDMHLLMTGGTVERHPLSAPVRAQTETPPLISPTRPSSSLTHENLIIADIQSESPLPLLAQQSQLHDYLASSPAAAEDADFGPGAEDDIDNSVRTRSPLNLEVEVGVGWRLSGFNSDLAMPGRESRLIIMNP</sequence>
<proteinExistence type="predicted"/>
<feature type="transmembrane region" description="Helical" evidence="2">
    <location>
        <begin position="165"/>
        <end position="188"/>
    </location>
</feature>
<feature type="compositionally biased region" description="Polar residues" evidence="1">
    <location>
        <begin position="76"/>
        <end position="97"/>
    </location>
</feature>
<keyword evidence="2" id="KW-1133">Transmembrane helix</keyword>
<feature type="region of interest" description="Disordered" evidence="1">
    <location>
        <begin position="337"/>
        <end position="359"/>
    </location>
</feature>
<keyword evidence="2" id="KW-0472">Membrane</keyword>
<feature type="region of interest" description="Disordered" evidence="1">
    <location>
        <begin position="244"/>
        <end position="271"/>
    </location>
</feature>
<organism evidence="3 4">
    <name type="scientific">Collybiopsis luxurians FD-317 M1</name>
    <dbReference type="NCBI Taxonomy" id="944289"/>
    <lineage>
        <taxon>Eukaryota</taxon>
        <taxon>Fungi</taxon>
        <taxon>Dikarya</taxon>
        <taxon>Basidiomycota</taxon>
        <taxon>Agaricomycotina</taxon>
        <taxon>Agaricomycetes</taxon>
        <taxon>Agaricomycetidae</taxon>
        <taxon>Agaricales</taxon>
        <taxon>Marasmiineae</taxon>
        <taxon>Omphalotaceae</taxon>
        <taxon>Collybiopsis</taxon>
        <taxon>Collybiopsis luxurians</taxon>
    </lineage>
</organism>
<feature type="compositionally biased region" description="Acidic residues" evidence="1">
    <location>
        <begin position="344"/>
        <end position="357"/>
    </location>
</feature>
<evidence type="ECO:0000256" key="1">
    <source>
        <dbReference type="SAM" id="MobiDB-lite"/>
    </source>
</evidence>
<evidence type="ECO:0000256" key="2">
    <source>
        <dbReference type="SAM" id="Phobius"/>
    </source>
</evidence>
<feature type="compositionally biased region" description="Basic residues" evidence="1">
    <location>
        <begin position="250"/>
        <end position="262"/>
    </location>
</feature>
<reference evidence="3 4" key="1">
    <citation type="submission" date="2014-04" db="EMBL/GenBank/DDBJ databases">
        <title>Evolutionary Origins and Diversification of the Mycorrhizal Mutualists.</title>
        <authorList>
            <consortium name="DOE Joint Genome Institute"/>
            <consortium name="Mycorrhizal Genomics Consortium"/>
            <person name="Kohler A."/>
            <person name="Kuo A."/>
            <person name="Nagy L.G."/>
            <person name="Floudas D."/>
            <person name="Copeland A."/>
            <person name="Barry K.W."/>
            <person name="Cichocki N."/>
            <person name="Veneault-Fourrey C."/>
            <person name="LaButti K."/>
            <person name="Lindquist E.A."/>
            <person name="Lipzen A."/>
            <person name="Lundell T."/>
            <person name="Morin E."/>
            <person name="Murat C."/>
            <person name="Riley R."/>
            <person name="Ohm R."/>
            <person name="Sun H."/>
            <person name="Tunlid A."/>
            <person name="Henrissat B."/>
            <person name="Grigoriev I.V."/>
            <person name="Hibbett D.S."/>
            <person name="Martin F."/>
        </authorList>
    </citation>
    <scope>NUCLEOTIDE SEQUENCE [LARGE SCALE GENOMIC DNA]</scope>
    <source>
        <strain evidence="3 4">FD-317 M1</strain>
    </source>
</reference>
<feature type="region of interest" description="Disordered" evidence="1">
    <location>
        <begin position="1"/>
        <end position="22"/>
    </location>
</feature>
<dbReference type="Proteomes" id="UP000053593">
    <property type="component" value="Unassembled WGS sequence"/>
</dbReference>
<evidence type="ECO:0000313" key="4">
    <source>
        <dbReference type="Proteomes" id="UP000053593"/>
    </source>
</evidence>
<protein>
    <recommendedName>
        <fullName evidence="5">Mid2 domain-containing protein</fullName>
    </recommendedName>
</protein>
<name>A0A0D0AYX5_9AGAR</name>
<keyword evidence="4" id="KW-1185">Reference proteome</keyword>
<evidence type="ECO:0000313" key="3">
    <source>
        <dbReference type="EMBL" id="KIK55935.1"/>
    </source>
</evidence>
<accession>A0A0D0AYX5</accession>
<evidence type="ECO:0008006" key="5">
    <source>
        <dbReference type="Google" id="ProtNLM"/>
    </source>
</evidence>